<evidence type="ECO:0000313" key="1">
    <source>
        <dbReference type="EMBL" id="JAH42460.1"/>
    </source>
</evidence>
<name>A0A0E9SP70_ANGAN</name>
<protein>
    <submittedName>
        <fullName evidence="1">Uncharacterized protein</fullName>
    </submittedName>
</protein>
<accession>A0A0E9SP70</accession>
<reference evidence="1" key="1">
    <citation type="submission" date="2014-11" db="EMBL/GenBank/DDBJ databases">
        <authorList>
            <person name="Amaro Gonzalez C."/>
        </authorList>
    </citation>
    <scope>NUCLEOTIDE SEQUENCE</scope>
</reference>
<dbReference type="EMBL" id="GBXM01066117">
    <property type="protein sequence ID" value="JAH42460.1"/>
    <property type="molecule type" value="Transcribed_RNA"/>
</dbReference>
<reference evidence="1" key="2">
    <citation type="journal article" date="2015" name="Fish Shellfish Immunol.">
        <title>Early steps in the European eel (Anguilla anguilla)-Vibrio vulnificus interaction in the gills: Role of the RtxA13 toxin.</title>
        <authorList>
            <person name="Callol A."/>
            <person name="Pajuelo D."/>
            <person name="Ebbesson L."/>
            <person name="Teles M."/>
            <person name="MacKenzie S."/>
            <person name="Amaro C."/>
        </authorList>
    </citation>
    <scope>NUCLEOTIDE SEQUENCE</scope>
</reference>
<sequence>MFVWSRPTQERTQINFSGMRWTELQNCSGP</sequence>
<proteinExistence type="predicted"/>
<dbReference type="AlphaFoldDB" id="A0A0E9SP70"/>
<organism evidence="1">
    <name type="scientific">Anguilla anguilla</name>
    <name type="common">European freshwater eel</name>
    <name type="synonym">Muraena anguilla</name>
    <dbReference type="NCBI Taxonomy" id="7936"/>
    <lineage>
        <taxon>Eukaryota</taxon>
        <taxon>Metazoa</taxon>
        <taxon>Chordata</taxon>
        <taxon>Craniata</taxon>
        <taxon>Vertebrata</taxon>
        <taxon>Euteleostomi</taxon>
        <taxon>Actinopterygii</taxon>
        <taxon>Neopterygii</taxon>
        <taxon>Teleostei</taxon>
        <taxon>Anguilliformes</taxon>
        <taxon>Anguillidae</taxon>
        <taxon>Anguilla</taxon>
    </lineage>
</organism>